<evidence type="ECO:0000256" key="2">
    <source>
        <dbReference type="ARBA" id="ARBA00022692"/>
    </source>
</evidence>
<dbReference type="InterPro" id="IPR005828">
    <property type="entry name" value="MFS_sugar_transport-like"/>
</dbReference>
<keyword evidence="3 5" id="KW-1133">Transmembrane helix</keyword>
<feature type="transmembrane region" description="Helical" evidence="5">
    <location>
        <begin position="189"/>
        <end position="207"/>
    </location>
</feature>
<evidence type="ECO:0000256" key="4">
    <source>
        <dbReference type="ARBA" id="ARBA00023136"/>
    </source>
</evidence>
<gene>
    <name evidence="7" type="ORF">BDFB_010735</name>
</gene>
<dbReference type="Proteomes" id="UP000292052">
    <property type="component" value="Unassembled WGS sequence"/>
</dbReference>
<evidence type="ECO:0000256" key="1">
    <source>
        <dbReference type="ARBA" id="ARBA00004141"/>
    </source>
</evidence>
<keyword evidence="4 5" id="KW-0472">Membrane</keyword>
<reference evidence="7 8" key="1">
    <citation type="submission" date="2017-03" db="EMBL/GenBank/DDBJ databases">
        <title>Genome of the blue death feigning beetle - Asbolus verrucosus.</title>
        <authorList>
            <person name="Rider S.D."/>
        </authorList>
    </citation>
    <scope>NUCLEOTIDE SEQUENCE [LARGE SCALE GENOMIC DNA]</scope>
    <source>
        <strain evidence="7">Butters</strain>
        <tissue evidence="7">Head and leg muscle</tissue>
    </source>
</reference>
<feature type="transmembrane region" description="Helical" evidence="5">
    <location>
        <begin position="258"/>
        <end position="278"/>
    </location>
</feature>
<dbReference type="PANTHER" id="PTHR24064">
    <property type="entry name" value="SOLUTE CARRIER FAMILY 22 MEMBER"/>
    <property type="match status" value="1"/>
</dbReference>
<dbReference type="STRING" id="1661398.A0A482VKN2"/>
<proteinExistence type="predicted"/>
<feature type="transmembrane region" description="Helical" evidence="5">
    <location>
        <begin position="160"/>
        <end position="183"/>
    </location>
</feature>
<feature type="transmembrane region" description="Helical" evidence="5">
    <location>
        <begin position="284"/>
        <end position="306"/>
    </location>
</feature>
<keyword evidence="2 5" id="KW-0812">Transmembrane</keyword>
<feature type="non-terminal residue" evidence="7">
    <location>
        <position position="445"/>
    </location>
</feature>
<evidence type="ECO:0000259" key="6">
    <source>
        <dbReference type="PROSITE" id="PS50850"/>
    </source>
</evidence>
<dbReference type="GO" id="GO:0016020">
    <property type="term" value="C:membrane"/>
    <property type="evidence" value="ECO:0007669"/>
    <property type="project" value="UniProtKB-SubCell"/>
</dbReference>
<comment type="subcellular location">
    <subcellularLocation>
        <location evidence="1">Membrane</location>
        <topology evidence="1">Multi-pass membrane protein</topology>
    </subcellularLocation>
</comment>
<dbReference type="Pfam" id="PF00083">
    <property type="entry name" value="Sugar_tr"/>
    <property type="match status" value="1"/>
</dbReference>
<sequence length="445" mass="48931">DNKEQQDTQDEDIIQSTIGNFGRWQFKISGLMALLKFPIAIRHENDSNIIMPCMNGYAYNTTTFHSTIITEWNLVCDNKRLVDISQVTLMLGVLIDRQGRKRTLLICIVLQSLFGIAAAGIPWYWGFVAARFLLAVANGGTIVTSFVMCMEVVGGTWRSIVPILYQIPYGFGNSIMAGLAYFYRDWRDLQLALSLMSAFYILYIWFIPESPRWLLATGRKDEAIQILQNAARCNKLDSDKVQVIANGISSTTNAENKASVSGLLIAGVTFYAFSQYVGKVGSNLYFTAAISGFVALPGTLLCVFIIRRYGRRMTIASAHILTASCFFGILAVPAGTYNHDWPRVAIAGVGVVGLSISMPALYLFTGELFPTTIRNAGVGTSVMFSRMGSMIAPLVITMQDISPSLPLIVLGISAVIETLLILPLPETKGIPLPETINDLEFKKVN</sequence>
<protein>
    <submittedName>
        <fullName evidence="7">Organic cation transporter protein-like</fullName>
    </submittedName>
</protein>
<feature type="non-terminal residue" evidence="7">
    <location>
        <position position="1"/>
    </location>
</feature>
<dbReference type="AlphaFoldDB" id="A0A482VKN2"/>
<dbReference type="InterPro" id="IPR036259">
    <property type="entry name" value="MFS_trans_sf"/>
</dbReference>
<feature type="transmembrane region" description="Helical" evidence="5">
    <location>
        <begin position="344"/>
        <end position="364"/>
    </location>
</feature>
<dbReference type="CDD" id="cd17317">
    <property type="entry name" value="MFS_SLC22"/>
    <property type="match status" value="1"/>
</dbReference>
<comment type="caution">
    <text evidence="7">The sequence shown here is derived from an EMBL/GenBank/DDBJ whole genome shotgun (WGS) entry which is preliminary data.</text>
</comment>
<name>A0A482VKN2_ASBVE</name>
<organism evidence="7 8">
    <name type="scientific">Asbolus verrucosus</name>
    <name type="common">Desert ironclad beetle</name>
    <dbReference type="NCBI Taxonomy" id="1661398"/>
    <lineage>
        <taxon>Eukaryota</taxon>
        <taxon>Metazoa</taxon>
        <taxon>Ecdysozoa</taxon>
        <taxon>Arthropoda</taxon>
        <taxon>Hexapoda</taxon>
        <taxon>Insecta</taxon>
        <taxon>Pterygota</taxon>
        <taxon>Neoptera</taxon>
        <taxon>Endopterygota</taxon>
        <taxon>Coleoptera</taxon>
        <taxon>Polyphaga</taxon>
        <taxon>Cucujiformia</taxon>
        <taxon>Tenebrionidae</taxon>
        <taxon>Pimeliinae</taxon>
        <taxon>Asbolus</taxon>
    </lineage>
</organism>
<dbReference type="InterPro" id="IPR020846">
    <property type="entry name" value="MFS_dom"/>
</dbReference>
<feature type="domain" description="Major facilitator superfamily (MFS) profile" evidence="6">
    <location>
        <begin position="22"/>
        <end position="429"/>
    </location>
</feature>
<dbReference type="PROSITE" id="PS50850">
    <property type="entry name" value="MFS"/>
    <property type="match status" value="1"/>
</dbReference>
<keyword evidence="8" id="KW-1185">Reference proteome</keyword>
<dbReference type="EMBL" id="QDEB01091218">
    <property type="protein sequence ID" value="RZC33176.1"/>
    <property type="molecule type" value="Genomic_DNA"/>
</dbReference>
<dbReference type="OrthoDB" id="3936150at2759"/>
<feature type="transmembrane region" description="Helical" evidence="5">
    <location>
        <begin position="104"/>
        <end position="126"/>
    </location>
</feature>
<evidence type="ECO:0000313" key="7">
    <source>
        <dbReference type="EMBL" id="RZC33176.1"/>
    </source>
</evidence>
<accession>A0A482VKN2</accession>
<evidence type="ECO:0000256" key="3">
    <source>
        <dbReference type="ARBA" id="ARBA00022989"/>
    </source>
</evidence>
<feature type="transmembrane region" description="Helical" evidence="5">
    <location>
        <begin position="313"/>
        <end position="332"/>
    </location>
</feature>
<dbReference type="GO" id="GO:0022857">
    <property type="term" value="F:transmembrane transporter activity"/>
    <property type="evidence" value="ECO:0007669"/>
    <property type="project" value="InterPro"/>
</dbReference>
<dbReference type="Gene3D" id="1.20.1250.20">
    <property type="entry name" value="MFS general substrate transporter like domains"/>
    <property type="match status" value="1"/>
</dbReference>
<feature type="transmembrane region" description="Helical" evidence="5">
    <location>
        <begin position="132"/>
        <end position="153"/>
    </location>
</feature>
<dbReference type="SUPFAM" id="SSF103473">
    <property type="entry name" value="MFS general substrate transporter"/>
    <property type="match status" value="1"/>
</dbReference>
<evidence type="ECO:0000256" key="5">
    <source>
        <dbReference type="SAM" id="Phobius"/>
    </source>
</evidence>
<evidence type="ECO:0000313" key="8">
    <source>
        <dbReference type="Proteomes" id="UP000292052"/>
    </source>
</evidence>